<organism evidence="2 3">
    <name type="scientific">Rhizodiscina lignyota</name>
    <dbReference type="NCBI Taxonomy" id="1504668"/>
    <lineage>
        <taxon>Eukaryota</taxon>
        <taxon>Fungi</taxon>
        <taxon>Dikarya</taxon>
        <taxon>Ascomycota</taxon>
        <taxon>Pezizomycotina</taxon>
        <taxon>Dothideomycetes</taxon>
        <taxon>Pleosporomycetidae</taxon>
        <taxon>Aulographales</taxon>
        <taxon>Rhizodiscinaceae</taxon>
        <taxon>Rhizodiscina</taxon>
    </lineage>
</organism>
<dbReference type="SUPFAM" id="SSF52833">
    <property type="entry name" value="Thioredoxin-like"/>
    <property type="match status" value="1"/>
</dbReference>
<dbReference type="Gene3D" id="3.40.30.10">
    <property type="entry name" value="Glutaredoxin"/>
    <property type="match status" value="1"/>
</dbReference>
<reference evidence="2" key="1">
    <citation type="journal article" date="2020" name="Stud. Mycol.">
        <title>101 Dothideomycetes genomes: a test case for predicting lifestyles and emergence of pathogens.</title>
        <authorList>
            <person name="Haridas S."/>
            <person name="Albert R."/>
            <person name="Binder M."/>
            <person name="Bloem J."/>
            <person name="Labutti K."/>
            <person name="Salamov A."/>
            <person name="Andreopoulos B."/>
            <person name="Baker S."/>
            <person name="Barry K."/>
            <person name="Bills G."/>
            <person name="Bluhm B."/>
            <person name="Cannon C."/>
            <person name="Castanera R."/>
            <person name="Culley D."/>
            <person name="Daum C."/>
            <person name="Ezra D."/>
            <person name="Gonzalez J."/>
            <person name="Henrissat B."/>
            <person name="Kuo A."/>
            <person name="Liang C."/>
            <person name="Lipzen A."/>
            <person name="Lutzoni F."/>
            <person name="Magnuson J."/>
            <person name="Mondo S."/>
            <person name="Nolan M."/>
            <person name="Ohm R."/>
            <person name="Pangilinan J."/>
            <person name="Park H.-J."/>
            <person name="Ramirez L."/>
            <person name="Alfaro M."/>
            <person name="Sun H."/>
            <person name="Tritt A."/>
            <person name="Yoshinaga Y."/>
            <person name="Zwiers L.-H."/>
            <person name="Turgeon B."/>
            <person name="Goodwin S."/>
            <person name="Spatafora J."/>
            <person name="Crous P."/>
            <person name="Grigoriev I."/>
        </authorList>
    </citation>
    <scope>NUCLEOTIDE SEQUENCE</scope>
    <source>
        <strain evidence="2">CBS 133067</strain>
    </source>
</reference>
<dbReference type="Proteomes" id="UP000799772">
    <property type="component" value="Unassembled WGS sequence"/>
</dbReference>
<protein>
    <recommendedName>
        <fullName evidence="1">Glutaredoxin-like protein</fullName>
    </recommendedName>
</protein>
<dbReference type="InterPro" id="IPR036249">
    <property type="entry name" value="Thioredoxin-like_sf"/>
</dbReference>
<dbReference type="AlphaFoldDB" id="A0A9P4M0Z0"/>
<proteinExistence type="inferred from homology"/>
<sequence>MRITRPLLQHALRITLFTRANCALCDQAKLVLSHAWDKKPFDFAEIDVMARGQEQWKELYEFDTPVIHVQRASTTSADVRKAMHRFSAQHVLQLMADADGEGDDGKG</sequence>
<gene>
    <name evidence="2" type="ORF">NA57DRAFT_49180</name>
</gene>
<evidence type="ECO:0000313" key="2">
    <source>
        <dbReference type="EMBL" id="KAF2092983.1"/>
    </source>
</evidence>
<dbReference type="InterPro" id="IPR008554">
    <property type="entry name" value="Glutaredoxin-like"/>
</dbReference>
<dbReference type="EMBL" id="ML978140">
    <property type="protein sequence ID" value="KAF2092983.1"/>
    <property type="molecule type" value="Genomic_DNA"/>
</dbReference>
<accession>A0A9P4M0Z0</accession>
<dbReference type="InterPro" id="IPR052565">
    <property type="entry name" value="Glutaredoxin-like_YDR286C"/>
</dbReference>
<comment type="caution">
    <text evidence="2">The sequence shown here is derived from an EMBL/GenBank/DDBJ whole genome shotgun (WGS) entry which is preliminary data.</text>
</comment>
<keyword evidence="1" id="KW-0249">Electron transport</keyword>
<dbReference type="PANTHER" id="PTHR33558:SF1">
    <property type="entry name" value="GLUTAREDOXIN-LIKE PROTEIN C5ORF63 HOMOLOG"/>
    <property type="match status" value="1"/>
</dbReference>
<dbReference type="PANTHER" id="PTHR33558">
    <property type="entry name" value="GLUTAREDOXIN-LIKE PROTEIN C5ORF63 HOMOLOG"/>
    <property type="match status" value="1"/>
</dbReference>
<evidence type="ECO:0000256" key="1">
    <source>
        <dbReference type="RuleBase" id="RU363082"/>
    </source>
</evidence>
<comment type="similarity">
    <text evidence="1">Belongs to the glutaredoxin family.</text>
</comment>
<keyword evidence="1" id="KW-0813">Transport</keyword>
<dbReference type="Pfam" id="PF05768">
    <property type="entry name" value="Glrx-like"/>
    <property type="match status" value="1"/>
</dbReference>
<dbReference type="OrthoDB" id="429967at2759"/>
<keyword evidence="3" id="KW-1185">Reference proteome</keyword>
<name>A0A9P4M0Z0_9PEZI</name>
<evidence type="ECO:0000313" key="3">
    <source>
        <dbReference type="Proteomes" id="UP000799772"/>
    </source>
</evidence>